<dbReference type="Pfam" id="PF00069">
    <property type="entry name" value="Pkinase"/>
    <property type="match status" value="1"/>
</dbReference>
<sequence>MERVCMLVLILSLFCSFHFLTVGSVEDEAKRSLISFLCSLSTCSTTNSVLDPRFNWTIDSDPCKDKWSRVGCNKKESSVTSLYLDQLNLSGPLKLDPLCKVPAVADSLSKLVLDGNSISGEVPPAISSCRQLTQFQVSRNHLSGKLPDSLSALNNLKKLDISFNNFSGHLPNMGRISGLKLFDAQNNSLTGKIPEFVFSNLNYFNVSYNNLSGPIPRSARDFSVDSFMGNPFLCGAPLTSKCPKSKGQSTKDILMYLGYALLGLVLLSVIVYKIYQRKKNAGKRDEAVTANDKVVALDDNGDKLNQESGEISKTGNSIVSGPVSTSLVVLTSPTANGLRFEDLLRAPAELLGRGKHGGLYKVICENGTTFAVKRIKGWAISSDEFKKRMQRIDEAKHPNVLPVIAFYSSKQEKLLVYEYQQTGSLFRLLHGIQMGQTFEWTMRLNVAVGIANALAAMHQHHRESNIAHGNLKSSNILFNKNMEPIISEYGLMSQDGDTSSDDSSSQAITATFEADIYGLGVILLELLTGKLVQNNGFNLAKWVHSVLREEWTVEVFDKSLISEEASEERMVDLLQVAVKCVNPEPASRPNANQIATMINAIKDNEDRSLAFEP</sequence>
<dbReference type="SUPFAM" id="SSF52058">
    <property type="entry name" value="L domain-like"/>
    <property type="match status" value="1"/>
</dbReference>
<dbReference type="Gene3D" id="3.80.10.10">
    <property type="entry name" value="Ribonuclease Inhibitor"/>
    <property type="match status" value="2"/>
</dbReference>
<dbReference type="OrthoDB" id="69842at2759"/>
<feature type="chain" id="PRO_5014071655" description="Protein kinase domain-containing protein" evidence="12">
    <location>
        <begin position="24"/>
        <end position="613"/>
    </location>
</feature>
<dbReference type="GO" id="GO:0005524">
    <property type="term" value="F:ATP binding"/>
    <property type="evidence" value="ECO:0007669"/>
    <property type="project" value="UniProtKB-UniRule"/>
</dbReference>
<evidence type="ECO:0000256" key="8">
    <source>
        <dbReference type="ARBA" id="ARBA00023136"/>
    </source>
</evidence>
<evidence type="ECO:0000256" key="5">
    <source>
        <dbReference type="ARBA" id="ARBA00022729"/>
    </source>
</evidence>
<dbReference type="PANTHER" id="PTHR48007">
    <property type="entry name" value="LEUCINE-RICH REPEAT RECEPTOR-LIKE PROTEIN KINASE PXC1"/>
    <property type="match status" value="1"/>
</dbReference>
<dbReference type="GO" id="GO:0016020">
    <property type="term" value="C:membrane"/>
    <property type="evidence" value="ECO:0007669"/>
    <property type="project" value="UniProtKB-SubCell"/>
</dbReference>
<dbReference type="Gene3D" id="1.10.510.10">
    <property type="entry name" value="Transferase(Phosphotransferase) domain 1"/>
    <property type="match status" value="1"/>
</dbReference>
<dbReference type="Gene3D" id="3.30.200.20">
    <property type="entry name" value="Phosphorylase Kinase, domain 1"/>
    <property type="match status" value="1"/>
</dbReference>
<keyword evidence="4 11" id="KW-0812">Transmembrane</keyword>
<evidence type="ECO:0000313" key="16">
    <source>
        <dbReference type="Proteomes" id="UP000197138"/>
    </source>
</evidence>
<comment type="caution">
    <text evidence="14">The sequence shown here is derived from an EMBL/GenBank/DDBJ whole genome shotgun (WGS) entry which is preliminary data.</text>
</comment>
<dbReference type="EMBL" id="PGOL01001723">
    <property type="protein sequence ID" value="PKI55228.1"/>
    <property type="molecule type" value="Genomic_DNA"/>
</dbReference>
<reference evidence="16" key="1">
    <citation type="journal article" date="2017" name="Plant J.">
        <title>The pomegranate (Punica granatum L.) genome and the genomics of punicalagin biosynthesis.</title>
        <authorList>
            <person name="Qin G."/>
            <person name="Xu C."/>
            <person name="Ming R."/>
            <person name="Tang H."/>
            <person name="Guyot R."/>
            <person name="Kramer E.M."/>
            <person name="Hu Y."/>
            <person name="Yi X."/>
            <person name="Qi Y."/>
            <person name="Xu X."/>
            <person name="Gao Z."/>
            <person name="Pan H."/>
            <person name="Jian J."/>
            <person name="Tian Y."/>
            <person name="Yue Z."/>
            <person name="Xu Y."/>
        </authorList>
    </citation>
    <scope>NUCLEOTIDE SEQUENCE [LARGE SCALE GENOMIC DNA]</scope>
    <source>
        <strain evidence="16">cv. Dabenzi</strain>
    </source>
</reference>
<evidence type="ECO:0000313" key="14">
    <source>
        <dbReference type="EMBL" id="OWM70672.1"/>
    </source>
</evidence>
<evidence type="ECO:0000256" key="2">
    <source>
        <dbReference type="ARBA" id="ARBA00009592"/>
    </source>
</evidence>
<keyword evidence="7 11" id="KW-1133">Transmembrane helix</keyword>
<organism evidence="14 16">
    <name type="scientific">Punica granatum</name>
    <name type="common">Pomegranate</name>
    <dbReference type="NCBI Taxonomy" id="22663"/>
    <lineage>
        <taxon>Eukaryota</taxon>
        <taxon>Viridiplantae</taxon>
        <taxon>Streptophyta</taxon>
        <taxon>Embryophyta</taxon>
        <taxon>Tracheophyta</taxon>
        <taxon>Spermatophyta</taxon>
        <taxon>Magnoliopsida</taxon>
        <taxon>eudicotyledons</taxon>
        <taxon>Gunneridae</taxon>
        <taxon>Pentapetalae</taxon>
        <taxon>rosids</taxon>
        <taxon>malvids</taxon>
        <taxon>Myrtales</taxon>
        <taxon>Lythraceae</taxon>
        <taxon>Punica</taxon>
    </lineage>
</organism>
<dbReference type="GO" id="GO:0004672">
    <property type="term" value="F:protein kinase activity"/>
    <property type="evidence" value="ECO:0007669"/>
    <property type="project" value="InterPro"/>
</dbReference>
<protein>
    <recommendedName>
        <fullName evidence="13">Protein kinase domain-containing protein</fullName>
    </recommendedName>
</protein>
<keyword evidence="17" id="KW-1185">Reference proteome</keyword>
<comment type="similarity">
    <text evidence="2">Belongs to the RLP family.</text>
</comment>
<dbReference type="STRING" id="22663.A0A218WF29"/>
<dbReference type="InterPro" id="IPR032675">
    <property type="entry name" value="LRR_dom_sf"/>
</dbReference>
<dbReference type="InterPro" id="IPR017441">
    <property type="entry name" value="Protein_kinase_ATP_BS"/>
</dbReference>
<dbReference type="FunFam" id="3.80.10.10:FF:000041">
    <property type="entry name" value="LRR receptor-like serine/threonine-protein kinase ERECTA"/>
    <property type="match status" value="1"/>
</dbReference>
<dbReference type="EMBL" id="MTKT01004609">
    <property type="protein sequence ID" value="OWM70672.1"/>
    <property type="molecule type" value="Genomic_DNA"/>
</dbReference>
<evidence type="ECO:0000313" key="17">
    <source>
        <dbReference type="Proteomes" id="UP000233551"/>
    </source>
</evidence>
<evidence type="ECO:0000256" key="10">
    <source>
        <dbReference type="PROSITE-ProRule" id="PRU10141"/>
    </source>
</evidence>
<dbReference type="PROSITE" id="PS00107">
    <property type="entry name" value="PROTEIN_KINASE_ATP"/>
    <property type="match status" value="1"/>
</dbReference>
<dbReference type="PROSITE" id="PS50011">
    <property type="entry name" value="PROTEIN_KINASE_DOM"/>
    <property type="match status" value="1"/>
</dbReference>
<dbReference type="InterPro" id="IPR000719">
    <property type="entry name" value="Prot_kinase_dom"/>
</dbReference>
<dbReference type="InterPro" id="IPR011009">
    <property type="entry name" value="Kinase-like_dom_sf"/>
</dbReference>
<evidence type="ECO:0000256" key="7">
    <source>
        <dbReference type="ARBA" id="ARBA00022989"/>
    </source>
</evidence>
<keyword evidence="10" id="KW-0067">ATP-binding</keyword>
<evidence type="ECO:0000256" key="12">
    <source>
        <dbReference type="SAM" id="SignalP"/>
    </source>
</evidence>
<accession>A0A218WF29</accession>
<keyword evidence="10" id="KW-0547">Nucleotide-binding</keyword>
<feature type="transmembrane region" description="Helical" evidence="11">
    <location>
        <begin position="253"/>
        <end position="275"/>
    </location>
</feature>
<dbReference type="Pfam" id="PF00560">
    <property type="entry name" value="LRR_1"/>
    <property type="match status" value="1"/>
</dbReference>
<evidence type="ECO:0000256" key="9">
    <source>
        <dbReference type="ARBA" id="ARBA00023180"/>
    </source>
</evidence>
<keyword evidence="5 12" id="KW-0732">Signal</keyword>
<gene>
    <name evidence="14" type="ORF">CDL15_Pgr014345</name>
    <name evidence="15" type="ORF">CRG98_024519</name>
</gene>
<dbReference type="PANTHER" id="PTHR48007:SF79">
    <property type="entry name" value="(WILD MALAYSIAN BANANA) HYPOTHETICAL PROTEIN"/>
    <property type="match status" value="1"/>
</dbReference>
<dbReference type="GeneID" id="116213388"/>
<keyword evidence="9" id="KW-0325">Glycoprotein</keyword>
<dbReference type="InterPro" id="IPR001611">
    <property type="entry name" value="Leu-rich_rpt"/>
</dbReference>
<dbReference type="AlphaFoldDB" id="A0A218WF29"/>
<evidence type="ECO:0000256" key="6">
    <source>
        <dbReference type="ARBA" id="ARBA00022737"/>
    </source>
</evidence>
<comment type="subcellular location">
    <subcellularLocation>
        <location evidence="1">Membrane</location>
        <topology evidence="1">Single-pass type I membrane protein</topology>
    </subcellularLocation>
</comment>
<dbReference type="Pfam" id="PF13855">
    <property type="entry name" value="LRR_8"/>
    <property type="match status" value="1"/>
</dbReference>
<dbReference type="InterPro" id="IPR046959">
    <property type="entry name" value="PRK1-6/SRF4-like"/>
</dbReference>
<evidence type="ECO:0000256" key="4">
    <source>
        <dbReference type="ARBA" id="ARBA00022692"/>
    </source>
</evidence>
<keyword evidence="6" id="KW-0677">Repeat</keyword>
<reference evidence="14" key="2">
    <citation type="submission" date="2017-06" db="EMBL/GenBank/DDBJ databases">
        <title>The pomegranate genome and the genomics of punicalagin biosynthesis.</title>
        <authorList>
            <person name="Xu C."/>
        </authorList>
    </citation>
    <scope>NUCLEOTIDE SEQUENCE [LARGE SCALE GENOMIC DNA]</scope>
    <source>
        <tissue evidence="14">Fresh leaf</tissue>
    </source>
</reference>
<feature type="binding site" evidence="10">
    <location>
        <position position="373"/>
    </location>
    <ligand>
        <name>ATP</name>
        <dbReference type="ChEBI" id="CHEBI:30616"/>
    </ligand>
</feature>
<evidence type="ECO:0000259" key="13">
    <source>
        <dbReference type="PROSITE" id="PS50011"/>
    </source>
</evidence>
<dbReference type="Proteomes" id="UP000197138">
    <property type="component" value="Unassembled WGS sequence"/>
</dbReference>
<evidence type="ECO:0000256" key="1">
    <source>
        <dbReference type="ARBA" id="ARBA00004479"/>
    </source>
</evidence>
<keyword evidence="8 11" id="KW-0472">Membrane</keyword>
<feature type="signal peptide" evidence="12">
    <location>
        <begin position="1"/>
        <end position="23"/>
    </location>
</feature>
<dbReference type="Proteomes" id="UP000233551">
    <property type="component" value="Unassembled WGS sequence"/>
</dbReference>
<feature type="domain" description="Protein kinase" evidence="13">
    <location>
        <begin position="345"/>
        <end position="601"/>
    </location>
</feature>
<dbReference type="SUPFAM" id="SSF56112">
    <property type="entry name" value="Protein kinase-like (PK-like)"/>
    <property type="match status" value="1"/>
</dbReference>
<evidence type="ECO:0000313" key="15">
    <source>
        <dbReference type="EMBL" id="PKI55228.1"/>
    </source>
</evidence>
<reference evidence="15 17" key="3">
    <citation type="submission" date="2017-11" db="EMBL/GenBank/DDBJ databases">
        <title>De-novo sequencing of pomegranate (Punica granatum L.) genome.</title>
        <authorList>
            <person name="Akparov Z."/>
            <person name="Amiraslanov A."/>
            <person name="Hajiyeva S."/>
            <person name="Abbasov M."/>
            <person name="Kaur K."/>
            <person name="Hamwieh A."/>
            <person name="Solovyev V."/>
            <person name="Salamov A."/>
            <person name="Braich B."/>
            <person name="Kosarev P."/>
            <person name="Mahmoud A."/>
            <person name="Hajiyev E."/>
            <person name="Babayeva S."/>
            <person name="Izzatullayeva V."/>
            <person name="Mammadov A."/>
            <person name="Mammadov A."/>
            <person name="Sharifova S."/>
            <person name="Ojaghi J."/>
            <person name="Eynullazada K."/>
            <person name="Bayramov B."/>
            <person name="Abdulazimova A."/>
            <person name="Shahmuradov I."/>
        </authorList>
    </citation>
    <scope>NUCLEOTIDE SEQUENCE [LARGE SCALE GENOMIC DNA]</scope>
    <source>
        <strain evidence="15">AG2017</strain>
        <strain evidence="17">cv. AG2017</strain>
        <tissue evidence="15">Leaf</tissue>
    </source>
</reference>
<proteinExistence type="inferred from homology"/>
<name>A0A218WF29_PUNGR</name>
<evidence type="ECO:0000256" key="11">
    <source>
        <dbReference type="SAM" id="Phobius"/>
    </source>
</evidence>
<keyword evidence="3" id="KW-0433">Leucine-rich repeat</keyword>
<evidence type="ECO:0000256" key="3">
    <source>
        <dbReference type="ARBA" id="ARBA00022614"/>
    </source>
</evidence>